<dbReference type="Pfam" id="PF11959">
    <property type="entry name" value="DUF3473"/>
    <property type="match status" value="1"/>
</dbReference>
<sequence>MPVALIKWGIDRINRVEQKPCVLYLHPWEIDPGQPRIKAGWKSRFRHYNNLERTEEKLRYLLKGVRYGTMSQVLGL</sequence>
<dbReference type="InterPro" id="IPR022560">
    <property type="entry name" value="DUF3473"/>
</dbReference>
<evidence type="ECO:0000313" key="3">
    <source>
        <dbReference type="Proteomes" id="UP000194153"/>
    </source>
</evidence>
<accession>A0ABQ0MFT3</accession>
<gene>
    <name evidence="2" type="ORF">GPEL0_01f1089</name>
</gene>
<dbReference type="EMBL" id="BDQG01000001">
    <property type="protein sequence ID" value="GAW65958.1"/>
    <property type="molecule type" value="Genomic_DNA"/>
</dbReference>
<proteinExistence type="predicted"/>
<comment type="caution">
    <text evidence="2">The sequence shown here is derived from an EMBL/GenBank/DDBJ whole genome shotgun (WGS) entry which is preliminary data.</text>
</comment>
<feature type="domain" description="DUF3473" evidence="1">
    <location>
        <begin position="1"/>
        <end position="74"/>
    </location>
</feature>
<name>A0ABQ0MFT3_9BACT</name>
<evidence type="ECO:0000259" key="1">
    <source>
        <dbReference type="Pfam" id="PF11959"/>
    </source>
</evidence>
<reference evidence="3" key="1">
    <citation type="submission" date="2017-05" db="EMBL/GenBank/DDBJ databases">
        <title>Draft genome sequence of Geobacter pelophilus, a iron(III)-reducing bacteria.</title>
        <authorList>
            <person name="Aoyagi T."/>
            <person name="Koike H."/>
            <person name="Morita T."/>
            <person name="Sato Y."/>
            <person name="Habe H."/>
            <person name="Hori T."/>
        </authorList>
    </citation>
    <scope>NUCLEOTIDE SEQUENCE [LARGE SCALE GENOMIC DNA]</scope>
    <source>
        <strain evidence="3">Drf2</strain>
    </source>
</reference>
<organism evidence="2 3">
    <name type="scientific">Geoanaerobacter pelophilus</name>
    <dbReference type="NCBI Taxonomy" id="60036"/>
    <lineage>
        <taxon>Bacteria</taxon>
        <taxon>Pseudomonadati</taxon>
        <taxon>Thermodesulfobacteriota</taxon>
        <taxon>Desulfuromonadia</taxon>
        <taxon>Geobacterales</taxon>
        <taxon>Geobacteraceae</taxon>
        <taxon>Geoanaerobacter</taxon>
    </lineage>
</organism>
<dbReference type="Proteomes" id="UP000194153">
    <property type="component" value="Unassembled WGS sequence"/>
</dbReference>
<evidence type="ECO:0000313" key="2">
    <source>
        <dbReference type="EMBL" id="GAW65958.1"/>
    </source>
</evidence>
<keyword evidence="3" id="KW-1185">Reference proteome</keyword>
<protein>
    <recommendedName>
        <fullName evidence="1">DUF3473 domain-containing protein</fullName>
    </recommendedName>
</protein>